<dbReference type="PROSITE" id="PS51257">
    <property type="entry name" value="PROKAR_LIPOPROTEIN"/>
    <property type="match status" value="1"/>
</dbReference>
<reference evidence="1" key="1">
    <citation type="journal article" date="2019" name="Nat. Med.">
        <title>A library of human gut bacterial isolates paired with longitudinal multiomics data enables mechanistic microbiome research.</title>
        <authorList>
            <person name="Poyet M."/>
            <person name="Groussin M."/>
            <person name="Gibbons S.M."/>
            <person name="Avila-Pacheco J."/>
            <person name="Jiang X."/>
            <person name="Kearney S.M."/>
            <person name="Perrotta A.R."/>
            <person name="Berdy B."/>
            <person name="Zhao S."/>
            <person name="Lieberman T.D."/>
            <person name="Swanson P.K."/>
            <person name="Smith M."/>
            <person name="Roesemann S."/>
            <person name="Alexander J.E."/>
            <person name="Rich S.A."/>
            <person name="Livny J."/>
            <person name="Vlamakis H."/>
            <person name="Clish C."/>
            <person name="Bullock K."/>
            <person name="Deik A."/>
            <person name="Scott J."/>
            <person name="Pierce K.A."/>
            <person name="Xavier R.J."/>
            <person name="Alm E.J."/>
        </authorList>
    </citation>
    <scope>NUCLEOTIDE SEQUENCE</scope>
    <source>
        <strain evidence="1">BIOML-A21</strain>
    </source>
</reference>
<dbReference type="InterPro" id="IPR024302">
    <property type="entry name" value="SusD-like"/>
</dbReference>
<dbReference type="AlphaFoldDB" id="A0A642B2T0"/>
<dbReference type="Gene3D" id="1.25.40.390">
    <property type="match status" value="1"/>
</dbReference>
<comment type="caution">
    <text evidence="1">The sequence shown here is derived from an EMBL/GenBank/DDBJ whole genome shotgun (WGS) entry which is preliminary data.</text>
</comment>
<protein>
    <submittedName>
        <fullName evidence="1">SusD/RagB family nutrient-binding outer membrane lipoprotein</fullName>
    </submittedName>
</protein>
<accession>A0A642B2T0</accession>
<evidence type="ECO:0000313" key="1">
    <source>
        <dbReference type="EMBL" id="KAA4604861.1"/>
    </source>
</evidence>
<dbReference type="SUPFAM" id="SSF48452">
    <property type="entry name" value="TPR-like"/>
    <property type="match status" value="1"/>
</dbReference>
<sequence length="306" mass="33732">MNKIIKYIGASAIVCMMAGCTTNFDDFNTNPYQPSKVPASNLLSTMFNVYACPQQNACQEINCMWASFSGQVTATANWSFGKNVFAYYNASEKHNDSSWGRLYGYIYPSFFLVENSTGKKGVIYAMAQLTRVYGMQLLTSLQGPIPYTQMKAGDTEAPYDNEQTVWHAMFDDLDNAITILKSAATFGVNQDLAVVDQFYKGDCSKWLKFANTLKLRMAIRISGVEPEYAQTKAQEAVFGGVMESVGDSSYDTTNGGINENGYAIVSGWPEVRANACLVSYMNGYNDPRRPAYFTPQTQTAAGGYVG</sequence>
<name>A0A642B2T0_BACOV</name>
<organism evidence="1">
    <name type="scientific">Bacteroides ovatus</name>
    <dbReference type="NCBI Taxonomy" id="28116"/>
    <lineage>
        <taxon>Bacteria</taxon>
        <taxon>Pseudomonadati</taxon>
        <taxon>Bacteroidota</taxon>
        <taxon>Bacteroidia</taxon>
        <taxon>Bacteroidales</taxon>
        <taxon>Bacteroidaceae</taxon>
        <taxon>Bacteroides</taxon>
    </lineage>
</organism>
<dbReference type="InterPro" id="IPR011990">
    <property type="entry name" value="TPR-like_helical_dom_sf"/>
</dbReference>
<dbReference type="Pfam" id="PF12741">
    <property type="entry name" value="SusD-like"/>
    <property type="match status" value="1"/>
</dbReference>
<gene>
    <name evidence="1" type="ORF">F3C24_27715</name>
</gene>
<proteinExistence type="predicted"/>
<feature type="non-terminal residue" evidence="1">
    <location>
        <position position="306"/>
    </location>
</feature>
<dbReference type="EMBL" id="VWFV01000189">
    <property type="protein sequence ID" value="KAA4604861.1"/>
    <property type="molecule type" value="Genomic_DNA"/>
</dbReference>
<keyword evidence="1" id="KW-0449">Lipoprotein</keyword>